<dbReference type="NCBIfam" id="TIGR00377">
    <property type="entry name" value="ant_ant_sig"/>
    <property type="match status" value="1"/>
</dbReference>
<keyword evidence="5" id="KW-1185">Reference proteome</keyword>
<protein>
    <recommendedName>
        <fullName evidence="2">Anti-sigma factor antagonist</fullName>
    </recommendedName>
</protein>
<dbReference type="InterPro" id="IPR003658">
    <property type="entry name" value="Anti-sigma_ant"/>
</dbReference>
<dbReference type="Pfam" id="PF01740">
    <property type="entry name" value="STAS"/>
    <property type="match status" value="1"/>
</dbReference>
<name>A0A8J3XRU1_9ACTN</name>
<dbReference type="GO" id="GO:0043856">
    <property type="term" value="F:anti-sigma factor antagonist activity"/>
    <property type="evidence" value="ECO:0007669"/>
    <property type="project" value="InterPro"/>
</dbReference>
<evidence type="ECO:0000256" key="1">
    <source>
        <dbReference type="ARBA" id="ARBA00009013"/>
    </source>
</evidence>
<evidence type="ECO:0000313" key="4">
    <source>
        <dbReference type="EMBL" id="GII50659.1"/>
    </source>
</evidence>
<dbReference type="PANTHER" id="PTHR33495">
    <property type="entry name" value="ANTI-SIGMA FACTOR ANTAGONIST TM_1081-RELATED-RELATED"/>
    <property type="match status" value="1"/>
</dbReference>
<evidence type="ECO:0000313" key="5">
    <source>
        <dbReference type="Proteomes" id="UP000644610"/>
    </source>
</evidence>
<dbReference type="InterPro" id="IPR002645">
    <property type="entry name" value="STAS_dom"/>
</dbReference>
<dbReference type="Gene3D" id="3.30.750.24">
    <property type="entry name" value="STAS domain"/>
    <property type="match status" value="1"/>
</dbReference>
<dbReference type="EMBL" id="BOOQ01000054">
    <property type="protein sequence ID" value="GII50659.1"/>
    <property type="molecule type" value="Genomic_DNA"/>
</dbReference>
<dbReference type="SUPFAM" id="SSF52091">
    <property type="entry name" value="SpoIIaa-like"/>
    <property type="match status" value="1"/>
</dbReference>
<comment type="caution">
    <text evidence="4">The sequence shown here is derived from an EMBL/GenBank/DDBJ whole genome shotgun (WGS) entry which is preliminary data.</text>
</comment>
<proteinExistence type="inferred from homology"/>
<dbReference type="RefSeq" id="WP_203980146.1">
    <property type="nucleotide sequence ID" value="NZ_BAAAKY010000017.1"/>
</dbReference>
<dbReference type="PANTHER" id="PTHR33495:SF2">
    <property type="entry name" value="ANTI-SIGMA FACTOR ANTAGONIST TM_1081-RELATED"/>
    <property type="match status" value="1"/>
</dbReference>
<organism evidence="4 5">
    <name type="scientific">Planotetraspora silvatica</name>
    <dbReference type="NCBI Taxonomy" id="234614"/>
    <lineage>
        <taxon>Bacteria</taxon>
        <taxon>Bacillati</taxon>
        <taxon>Actinomycetota</taxon>
        <taxon>Actinomycetes</taxon>
        <taxon>Streptosporangiales</taxon>
        <taxon>Streptosporangiaceae</taxon>
        <taxon>Planotetraspora</taxon>
    </lineage>
</organism>
<dbReference type="CDD" id="cd07043">
    <property type="entry name" value="STAS_anti-anti-sigma_factors"/>
    <property type="match status" value="1"/>
</dbReference>
<accession>A0A8J3XRU1</accession>
<sequence length="124" mass="13102">MDEADWSEINTFSADTGLHGDVVVVRIAGELDMLSAPSLRSSLAEAVTIKALPRIVVDAADMTFCDSTGLAVLLRARHLALAAGGSLALSGVKGRFARLLAIAGLENRFQVYSSIDEAIDALMR</sequence>
<dbReference type="AlphaFoldDB" id="A0A8J3XRU1"/>
<reference evidence="4" key="1">
    <citation type="submission" date="2021-01" db="EMBL/GenBank/DDBJ databases">
        <title>Whole genome shotgun sequence of Planotetraspora silvatica NBRC 100141.</title>
        <authorList>
            <person name="Komaki H."/>
            <person name="Tamura T."/>
        </authorList>
    </citation>
    <scope>NUCLEOTIDE SEQUENCE</scope>
    <source>
        <strain evidence="4">NBRC 100141</strain>
    </source>
</reference>
<dbReference type="InterPro" id="IPR036513">
    <property type="entry name" value="STAS_dom_sf"/>
</dbReference>
<evidence type="ECO:0000259" key="3">
    <source>
        <dbReference type="PROSITE" id="PS50801"/>
    </source>
</evidence>
<gene>
    <name evidence="4" type="ORF">Psi02_70830</name>
</gene>
<dbReference type="PROSITE" id="PS50801">
    <property type="entry name" value="STAS"/>
    <property type="match status" value="1"/>
</dbReference>
<dbReference type="Proteomes" id="UP000644610">
    <property type="component" value="Unassembled WGS sequence"/>
</dbReference>
<feature type="domain" description="STAS" evidence="3">
    <location>
        <begin position="12"/>
        <end position="122"/>
    </location>
</feature>
<evidence type="ECO:0000256" key="2">
    <source>
        <dbReference type="RuleBase" id="RU003749"/>
    </source>
</evidence>
<comment type="similarity">
    <text evidence="1 2">Belongs to the anti-sigma-factor antagonist family.</text>
</comment>